<feature type="domain" description="Nudix hydrolase" evidence="1">
    <location>
        <begin position="15"/>
        <end position="153"/>
    </location>
</feature>
<dbReference type="InterPro" id="IPR036390">
    <property type="entry name" value="WH_DNA-bd_sf"/>
</dbReference>
<proteinExistence type="predicted"/>
<dbReference type="SUPFAM" id="SSF55811">
    <property type="entry name" value="Nudix"/>
    <property type="match status" value="1"/>
</dbReference>
<dbReference type="InterPro" id="IPR015797">
    <property type="entry name" value="NUDIX_hydrolase-like_dom_sf"/>
</dbReference>
<dbReference type="Pfam" id="PF21906">
    <property type="entry name" value="WHD_NrtR"/>
    <property type="match status" value="1"/>
</dbReference>
<dbReference type="EMBL" id="CP001281">
    <property type="protein sequence ID" value="ACK53131.1"/>
    <property type="molecule type" value="Genomic_DNA"/>
</dbReference>
<gene>
    <name evidence="2" type="ordered locus">Tmz1t_0345</name>
</gene>
<dbReference type="AlphaFoldDB" id="C4ZMT7"/>
<evidence type="ECO:0000313" key="3">
    <source>
        <dbReference type="Proteomes" id="UP000002186"/>
    </source>
</evidence>
<dbReference type="Pfam" id="PF00293">
    <property type="entry name" value="NUDIX"/>
    <property type="match status" value="1"/>
</dbReference>
<evidence type="ECO:0000313" key="2">
    <source>
        <dbReference type="EMBL" id="ACK53131.1"/>
    </source>
</evidence>
<dbReference type="PANTHER" id="PTHR43736:SF4">
    <property type="entry name" value="SLR1690 PROTEIN"/>
    <property type="match status" value="1"/>
</dbReference>
<dbReference type="Gene3D" id="3.90.79.10">
    <property type="entry name" value="Nucleoside Triphosphate Pyrophosphohydrolase"/>
    <property type="match status" value="1"/>
</dbReference>
<dbReference type="InterPro" id="IPR036388">
    <property type="entry name" value="WH-like_DNA-bd_sf"/>
</dbReference>
<dbReference type="HOGENOM" id="CLU_037162_3_3_4"/>
<organism evidence="2 3">
    <name type="scientific">Thauera aminoaromatica</name>
    <dbReference type="NCBI Taxonomy" id="164330"/>
    <lineage>
        <taxon>Bacteria</taxon>
        <taxon>Pseudomonadati</taxon>
        <taxon>Pseudomonadota</taxon>
        <taxon>Betaproteobacteria</taxon>
        <taxon>Rhodocyclales</taxon>
        <taxon>Zoogloeaceae</taxon>
        <taxon>Thauera</taxon>
    </lineage>
</organism>
<keyword evidence="3" id="KW-1185">Reference proteome</keyword>
<dbReference type="InterPro" id="IPR000086">
    <property type="entry name" value="NUDIX_hydrolase_dom"/>
</dbReference>
<reference evidence="3" key="1">
    <citation type="submission" date="2009-05" db="EMBL/GenBank/DDBJ databases">
        <title>Complete sequence of chromosome of Thauera sp. MZ1T.</title>
        <authorList>
            <consortium name="US DOE Joint Genome Institute"/>
            <person name="Lucas S."/>
            <person name="Copeland A."/>
            <person name="Lapidus A."/>
            <person name="Glavina del Rio T."/>
            <person name="Dalin E."/>
            <person name="Tice H."/>
            <person name="Bruce D."/>
            <person name="Goodwin L."/>
            <person name="Pitluck S."/>
            <person name="Sims D."/>
            <person name="Brettin T."/>
            <person name="Detter J.C."/>
            <person name="Han C."/>
            <person name="Larimer F."/>
            <person name="Land M."/>
            <person name="Hauser L."/>
            <person name="Kyrpides N."/>
            <person name="Mikhailova N."/>
            <person name="Sayler G.S."/>
        </authorList>
    </citation>
    <scope>NUCLEOTIDE SEQUENCE [LARGE SCALE GENOMIC DNA]</scope>
    <source>
        <strain evidence="3">MZ1T</strain>
    </source>
</reference>
<dbReference type="STRING" id="85643.Tmz1t_0345"/>
<dbReference type="PANTHER" id="PTHR43736">
    <property type="entry name" value="ADP-RIBOSE PYROPHOSPHATASE"/>
    <property type="match status" value="1"/>
</dbReference>
<dbReference type="CDD" id="cd18873">
    <property type="entry name" value="NUDIX_NadM_like"/>
    <property type="match status" value="1"/>
</dbReference>
<reference evidence="2 3" key="2">
    <citation type="journal article" date="2012" name="Stand. Genomic Sci.">
        <title>Complete genome sequence of Thauera aminoaromatica strain MZ1T.</title>
        <authorList>
            <person name="Jiang K."/>
            <person name="Sanseverino J."/>
            <person name="Chauhan A."/>
            <person name="Lucas S."/>
            <person name="Copeland A."/>
            <person name="Lapidus A."/>
            <person name="Del Rio T.G."/>
            <person name="Dalin E."/>
            <person name="Tice H."/>
            <person name="Bruce D."/>
            <person name="Goodwin L."/>
            <person name="Pitluck S."/>
            <person name="Sims D."/>
            <person name="Brettin T."/>
            <person name="Detter J.C."/>
            <person name="Han C."/>
            <person name="Chang Y.J."/>
            <person name="Larimer F."/>
            <person name="Land M."/>
            <person name="Hauser L."/>
            <person name="Kyrpides N.C."/>
            <person name="Mikhailova N."/>
            <person name="Moser S."/>
            <person name="Jegier P."/>
            <person name="Close D."/>
            <person name="Debruyn J.M."/>
            <person name="Wang Y."/>
            <person name="Layton A.C."/>
            <person name="Allen M.S."/>
            <person name="Sayler G.S."/>
        </authorList>
    </citation>
    <scope>NUCLEOTIDE SEQUENCE [LARGE SCALE GENOMIC DNA]</scope>
    <source>
        <strain evidence="2 3">MZ1T</strain>
    </source>
</reference>
<dbReference type="Proteomes" id="UP000002186">
    <property type="component" value="Chromosome"/>
</dbReference>
<name>C4ZMT7_THASP</name>
<dbReference type="PROSITE" id="PS51462">
    <property type="entry name" value="NUDIX"/>
    <property type="match status" value="1"/>
</dbReference>
<protein>
    <submittedName>
        <fullName evidence="2">NUDIX hydrolase</fullName>
    </submittedName>
</protein>
<dbReference type="eggNOG" id="COG1051">
    <property type="taxonomic scope" value="Bacteria"/>
</dbReference>
<sequence length="252" mass="27592">MPRKPLSPAESTPFPRPLSTVDVIILTLLDDALQVLLVQRDSAPDEPFPGQWALPGGIVDTARDLSLEDCARRKLKEKTGVDAPYLEQIGSWGDASRDPRGWSTTHVYLALLPAASLHPTRGGNVSDVAWFPVHGGGSNPVAPPLAFDHDRLLAAGIARLRGKAEYTSLPIYLLPPTFTLSELQQVFQAVLGRPLEKKAFRTRILAAGLVEELDAMRETSRRPARLYRRRAGQGLHYFPRALEPHSVASAAD</sequence>
<keyword evidence="2" id="KW-0378">Hydrolase</keyword>
<accession>C4ZMT7</accession>
<dbReference type="InterPro" id="IPR054105">
    <property type="entry name" value="WHD_NrtR"/>
</dbReference>
<dbReference type="GO" id="GO:0016787">
    <property type="term" value="F:hydrolase activity"/>
    <property type="evidence" value="ECO:0007669"/>
    <property type="project" value="UniProtKB-KW"/>
</dbReference>
<evidence type="ECO:0000259" key="1">
    <source>
        <dbReference type="PROSITE" id="PS51462"/>
    </source>
</evidence>
<dbReference type="OrthoDB" id="542521at2"/>
<dbReference type="Gene3D" id="1.10.10.10">
    <property type="entry name" value="Winged helix-like DNA-binding domain superfamily/Winged helix DNA-binding domain"/>
    <property type="match status" value="1"/>
</dbReference>
<dbReference type="SUPFAM" id="SSF46785">
    <property type="entry name" value="Winged helix' DNA-binding domain"/>
    <property type="match status" value="1"/>
</dbReference>
<dbReference type="KEGG" id="tmz:Tmz1t_0345"/>